<evidence type="ECO:0000313" key="6">
    <source>
        <dbReference type="Proteomes" id="UP000028488"/>
    </source>
</evidence>
<dbReference type="AlphaFoldDB" id="A0A076EDR1"/>
<dbReference type="RefSeq" id="WP_037227362.1">
    <property type="nucleotide sequence ID" value="NZ_CP008947.1"/>
</dbReference>
<dbReference type="eggNOG" id="ENOG50322P2">
    <property type="taxonomic scope" value="Bacteria"/>
</dbReference>
<evidence type="ECO:0000256" key="1">
    <source>
        <dbReference type="ARBA" id="ARBA00004370"/>
    </source>
</evidence>
<evidence type="ECO:0008006" key="7">
    <source>
        <dbReference type="Google" id="ProtNLM"/>
    </source>
</evidence>
<feature type="compositionally biased region" description="Low complexity" evidence="3">
    <location>
        <begin position="36"/>
        <end position="45"/>
    </location>
</feature>
<accession>A0A076EDR1</accession>
<feature type="region of interest" description="Disordered" evidence="3">
    <location>
        <begin position="1"/>
        <end position="70"/>
    </location>
</feature>
<feature type="transmembrane region" description="Helical" evidence="4">
    <location>
        <begin position="74"/>
        <end position="95"/>
    </location>
</feature>
<reference evidence="5 6" key="1">
    <citation type="submission" date="2014-07" db="EMBL/GenBank/DDBJ databases">
        <title>Genome Sequence of Rhodococcus opacus Strain R7, a Biodegrader of Mono- and Polycyclic Aromatic Hydrocarbons.</title>
        <authorList>
            <person name="Di Gennaro P."/>
            <person name="Zampolli J."/>
            <person name="Presti I."/>
            <person name="Cappelletti M."/>
            <person name="D'Ursi P."/>
            <person name="Orro A."/>
            <person name="Mezzelani A."/>
            <person name="Milanesi L."/>
        </authorList>
    </citation>
    <scope>NUCLEOTIDE SEQUENCE [LARGE SCALE GENOMIC DNA]</scope>
    <source>
        <strain evidence="5 6">R7</strain>
    </source>
</reference>
<dbReference type="GO" id="GO:0016020">
    <property type="term" value="C:membrane"/>
    <property type="evidence" value="ECO:0007669"/>
    <property type="project" value="UniProtKB-SubCell"/>
</dbReference>
<dbReference type="PANTHER" id="PTHR37042:SF4">
    <property type="entry name" value="OUTER MEMBRANE PROTEIN RV1973"/>
    <property type="match status" value="1"/>
</dbReference>
<dbReference type="PANTHER" id="PTHR37042">
    <property type="entry name" value="OUTER MEMBRANE PROTEIN RV1973"/>
    <property type="match status" value="1"/>
</dbReference>
<sequence length="231" mass="23859">MVRRATSRPAATAADAAAQASRAAAEAETAAREAEAALARALAEESAAEDMSPAAEGKEEAPGNTRTCKRPRRAVAGVVVSAVAVVALASTSVGLSHSHAARDAPADHDLELLQGTRQAVMNLITPSAADPAGSAQRILDGATGEWKTEFESTKTEFIDTIAQSKTESTGEILGAGIERANDDGTTSVMVAAVTKVTNAAGAKDEPRTWRLRVQVGKDGDLYKLAKIEVVP</sequence>
<protein>
    <recommendedName>
        <fullName evidence="7">Mce-associated membrane protein</fullName>
    </recommendedName>
</protein>
<gene>
    <name evidence="5" type="ORF">EP51_00690</name>
</gene>
<dbReference type="Proteomes" id="UP000028488">
    <property type="component" value="Chromosome"/>
</dbReference>
<keyword evidence="4" id="KW-0812">Transmembrane</keyword>
<organism evidence="5 6">
    <name type="scientific">Rhodococcus opacus</name>
    <name type="common">Nocardia opaca</name>
    <dbReference type="NCBI Taxonomy" id="37919"/>
    <lineage>
        <taxon>Bacteria</taxon>
        <taxon>Bacillati</taxon>
        <taxon>Actinomycetota</taxon>
        <taxon>Actinomycetes</taxon>
        <taxon>Mycobacteriales</taxon>
        <taxon>Nocardiaceae</taxon>
        <taxon>Rhodococcus</taxon>
    </lineage>
</organism>
<evidence type="ECO:0000256" key="4">
    <source>
        <dbReference type="SAM" id="Phobius"/>
    </source>
</evidence>
<name>A0A076EDR1_RHOOP</name>
<proteinExistence type="predicted"/>
<keyword evidence="4" id="KW-1133">Transmembrane helix</keyword>
<evidence type="ECO:0000256" key="2">
    <source>
        <dbReference type="ARBA" id="ARBA00023136"/>
    </source>
</evidence>
<comment type="subcellular location">
    <subcellularLocation>
        <location evidence="1">Membrane</location>
    </subcellularLocation>
</comment>
<dbReference type="EMBL" id="CP008947">
    <property type="protein sequence ID" value="AII03252.1"/>
    <property type="molecule type" value="Genomic_DNA"/>
</dbReference>
<evidence type="ECO:0000313" key="5">
    <source>
        <dbReference type="EMBL" id="AII03252.1"/>
    </source>
</evidence>
<evidence type="ECO:0000256" key="3">
    <source>
        <dbReference type="SAM" id="MobiDB-lite"/>
    </source>
</evidence>
<keyword evidence="2 4" id="KW-0472">Membrane</keyword>
<feature type="compositionally biased region" description="Low complexity" evidence="3">
    <location>
        <begin position="7"/>
        <end position="28"/>
    </location>
</feature>